<reference evidence="2" key="1">
    <citation type="journal article" date="2021" name="Proc. Natl. Acad. Sci. U.S.A.">
        <title>A Catalog of Tens of Thousands of Viruses from Human Metagenomes Reveals Hidden Associations with Chronic Diseases.</title>
        <authorList>
            <person name="Tisza M.J."/>
            <person name="Buck C.B."/>
        </authorList>
    </citation>
    <scope>NUCLEOTIDE SEQUENCE</scope>
    <source>
        <strain evidence="2">CtHEr2</strain>
    </source>
</reference>
<sequence length="49" mass="5629">MIVQFLIFMTPAVLLVLSLPLDTRHDRVADWLEALALLGFMIDLYILIN</sequence>
<keyword evidence="1" id="KW-1133">Transmembrane helix</keyword>
<keyword evidence="1" id="KW-0472">Membrane</keyword>
<proteinExistence type="predicted"/>
<keyword evidence="1" id="KW-0812">Transmembrane</keyword>
<evidence type="ECO:0000313" key="2">
    <source>
        <dbReference type="EMBL" id="DAD93097.1"/>
    </source>
</evidence>
<dbReference type="EMBL" id="BK015152">
    <property type="protein sequence ID" value="DAD93097.1"/>
    <property type="molecule type" value="Genomic_DNA"/>
</dbReference>
<evidence type="ECO:0000256" key="1">
    <source>
        <dbReference type="SAM" id="Phobius"/>
    </source>
</evidence>
<accession>A0A8S5NEN5</accession>
<organism evidence="2">
    <name type="scientific">Siphoviridae sp. ctHEr2</name>
    <dbReference type="NCBI Taxonomy" id="2826229"/>
    <lineage>
        <taxon>Viruses</taxon>
        <taxon>Duplodnaviria</taxon>
        <taxon>Heunggongvirae</taxon>
        <taxon>Uroviricota</taxon>
        <taxon>Caudoviricetes</taxon>
    </lineage>
</organism>
<name>A0A8S5NEN5_9CAUD</name>
<protein>
    <submittedName>
        <fullName evidence="2">Uncharacterized protein</fullName>
    </submittedName>
</protein>
<feature type="transmembrane region" description="Helical" evidence="1">
    <location>
        <begin position="28"/>
        <end position="48"/>
    </location>
</feature>